<dbReference type="AlphaFoldDB" id="A0A444UZH0"/>
<organism evidence="2 3">
    <name type="scientific">Acipenser ruthenus</name>
    <name type="common">Sterlet sturgeon</name>
    <dbReference type="NCBI Taxonomy" id="7906"/>
    <lineage>
        <taxon>Eukaryota</taxon>
        <taxon>Metazoa</taxon>
        <taxon>Chordata</taxon>
        <taxon>Craniata</taxon>
        <taxon>Vertebrata</taxon>
        <taxon>Euteleostomi</taxon>
        <taxon>Actinopterygii</taxon>
        <taxon>Chondrostei</taxon>
        <taxon>Acipenseriformes</taxon>
        <taxon>Acipenseridae</taxon>
        <taxon>Acipenser</taxon>
    </lineage>
</organism>
<gene>
    <name evidence="2" type="ORF">EOD39_19011</name>
</gene>
<proteinExistence type="predicted"/>
<reference evidence="2 3" key="1">
    <citation type="submission" date="2019-01" db="EMBL/GenBank/DDBJ databases">
        <title>Draft Genome and Complete Hox-Cluster Characterization of the Sterlet Sturgeon (Acipenser ruthenus).</title>
        <authorList>
            <person name="Wei Q."/>
        </authorList>
    </citation>
    <scope>NUCLEOTIDE SEQUENCE [LARGE SCALE GENOMIC DNA]</scope>
    <source>
        <strain evidence="2">WHYD16114868_AA</strain>
        <tissue evidence="2">Blood</tissue>
    </source>
</reference>
<evidence type="ECO:0000256" key="1">
    <source>
        <dbReference type="SAM" id="MobiDB-lite"/>
    </source>
</evidence>
<sequence length="66" mass="7519">MWLFADRGGEDVQCTSVGEQHLKKRRPDHTPPRTRMAQPCEEETTDCTTTPTWSTELTTLIRAMGL</sequence>
<dbReference type="Proteomes" id="UP000289886">
    <property type="component" value="Unassembled WGS sequence"/>
</dbReference>
<keyword evidence="3" id="KW-1185">Reference proteome</keyword>
<dbReference type="EMBL" id="SCEB01004509">
    <property type="protein sequence ID" value="RXM93498.1"/>
    <property type="molecule type" value="Genomic_DNA"/>
</dbReference>
<protein>
    <submittedName>
        <fullName evidence="2">Uncharacterized protein</fullName>
    </submittedName>
</protein>
<feature type="region of interest" description="Disordered" evidence="1">
    <location>
        <begin position="19"/>
        <end position="50"/>
    </location>
</feature>
<name>A0A444UZH0_ACIRT</name>
<evidence type="ECO:0000313" key="2">
    <source>
        <dbReference type="EMBL" id="RXM93498.1"/>
    </source>
</evidence>
<accession>A0A444UZH0</accession>
<comment type="caution">
    <text evidence="2">The sequence shown here is derived from an EMBL/GenBank/DDBJ whole genome shotgun (WGS) entry which is preliminary data.</text>
</comment>
<evidence type="ECO:0000313" key="3">
    <source>
        <dbReference type="Proteomes" id="UP000289886"/>
    </source>
</evidence>